<dbReference type="EMBL" id="MN740852">
    <property type="protein sequence ID" value="QHU15203.1"/>
    <property type="molecule type" value="Genomic_DNA"/>
</dbReference>
<reference evidence="1" key="1">
    <citation type="journal article" date="2020" name="Nature">
        <title>Giant virus diversity and host interactions through global metagenomics.</title>
        <authorList>
            <person name="Schulz F."/>
            <person name="Roux S."/>
            <person name="Paez-Espino D."/>
            <person name="Jungbluth S."/>
            <person name="Walsh D.A."/>
            <person name="Denef V.J."/>
            <person name="McMahon K.D."/>
            <person name="Konstantinidis K.T."/>
            <person name="Eloe-Fadrosh E.A."/>
            <person name="Kyrpides N.C."/>
            <person name="Woyke T."/>
        </authorList>
    </citation>
    <scope>NUCLEOTIDE SEQUENCE</scope>
    <source>
        <strain evidence="1">GVMAG-S-1102244-55</strain>
    </source>
</reference>
<name>A0A6C0KCT2_9ZZZZ</name>
<sequence>MWFPEELWREICGFLIHNITKHGKHLKIYNKNIVNFNQVVQDLPKKHIPENGPRIIFGSNKHCYRHVKFLYNLKIPSWNTYKLIIEYIPYTDEFDNDTYPKIPSIRAYYHLLT</sequence>
<proteinExistence type="predicted"/>
<accession>A0A6C0KCT2</accession>
<organism evidence="1">
    <name type="scientific">viral metagenome</name>
    <dbReference type="NCBI Taxonomy" id="1070528"/>
    <lineage>
        <taxon>unclassified sequences</taxon>
        <taxon>metagenomes</taxon>
        <taxon>organismal metagenomes</taxon>
    </lineage>
</organism>
<dbReference type="AlphaFoldDB" id="A0A6C0KCT2"/>
<evidence type="ECO:0000313" key="1">
    <source>
        <dbReference type="EMBL" id="QHU15203.1"/>
    </source>
</evidence>
<protein>
    <submittedName>
        <fullName evidence="1">Uncharacterized protein</fullName>
    </submittedName>
</protein>